<gene>
    <name evidence="1" type="ORF">BOTNAR_0051g00160</name>
</gene>
<evidence type="ECO:0000313" key="2">
    <source>
        <dbReference type="Proteomes" id="UP000297452"/>
    </source>
</evidence>
<dbReference type="OrthoDB" id="10553240at2759"/>
<evidence type="ECO:0008006" key="3">
    <source>
        <dbReference type="Google" id="ProtNLM"/>
    </source>
</evidence>
<dbReference type="PROSITE" id="PS00018">
    <property type="entry name" value="EF_HAND_1"/>
    <property type="match status" value="1"/>
</dbReference>
<dbReference type="InterPro" id="IPR018247">
    <property type="entry name" value="EF_Hand_1_Ca_BS"/>
</dbReference>
<protein>
    <recommendedName>
        <fullName evidence="3">EF-hand domain-containing protein</fullName>
    </recommendedName>
</protein>
<keyword evidence="2" id="KW-1185">Reference proteome</keyword>
<organism evidence="1 2">
    <name type="scientific">Botryotinia narcissicola</name>
    <dbReference type="NCBI Taxonomy" id="278944"/>
    <lineage>
        <taxon>Eukaryota</taxon>
        <taxon>Fungi</taxon>
        <taxon>Dikarya</taxon>
        <taxon>Ascomycota</taxon>
        <taxon>Pezizomycotina</taxon>
        <taxon>Leotiomycetes</taxon>
        <taxon>Helotiales</taxon>
        <taxon>Sclerotiniaceae</taxon>
        <taxon>Botryotinia</taxon>
    </lineage>
</organism>
<dbReference type="Proteomes" id="UP000297452">
    <property type="component" value="Unassembled WGS sequence"/>
</dbReference>
<accession>A0A4Z1IZY8</accession>
<name>A0A4Z1IZY8_9HELO</name>
<proteinExistence type="predicted"/>
<reference evidence="1 2" key="1">
    <citation type="submission" date="2017-12" db="EMBL/GenBank/DDBJ databases">
        <title>Comparative genomics of Botrytis spp.</title>
        <authorList>
            <person name="Valero-Jimenez C.A."/>
            <person name="Tapia P."/>
            <person name="Veloso J."/>
            <person name="Silva-Moreno E."/>
            <person name="Staats M."/>
            <person name="Valdes J.H."/>
            <person name="Van Kan J.A.L."/>
        </authorList>
    </citation>
    <scope>NUCLEOTIDE SEQUENCE [LARGE SCALE GENOMIC DNA]</scope>
    <source>
        <strain evidence="1 2">MUCL2120</strain>
    </source>
</reference>
<evidence type="ECO:0000313" key="1">
    <source>
        <dbReference type="EMBL" id="TGO66936.1"/>
    </source>
</evidence>
<comment type="caution">
    <text evidence="1">The sequence shown here is derived from an EMBL/GenBank/DDBJ whole genome shotgun (WGS) entry which is preliminary data.</text>
</comment>
<dbReference type="AlphaFoldDB" id="A0A4Z1IZY8"/>
<dbReference type="EMBL" id="PQXJ01000051">
    <property type="protein sequence ID" value="TGO66936.1"/>
    <property type="molecule type" value="Genomic_DNA"/>
</dbReference>
<sequence length="148" mass="16931">MATDPTLNVSSYLAVRYHMRIDLKGDFACITSRSHSESACDNTRLSRSGRCAEKTGIIVELQANLIYHKKRQYSAVLNRNIRSASSYEPNQRCGILMEEVTEQDLMDFGILRSIDLEMDLNDDGSIARQDLRKEIKPLEGRGDFKWKK</sequence>